<dbReference type="AlphaFoldDB" id="A0A6P8QNW6"/>
<dbReference type="KEGG" id="gsh:117360470"/>
<feature type="compositionally biased region" description="Basic residues" evidence="1">
    <location>
        <begin position="532"/>
        <end position="542"/>
    </location>
</feature>
<keyword evidence="3" id="KW-1185">Reference proteome</keyword>
<feature type="region of interest" description="Disordered" evidence="1">
    <location>
        <begin position="338"/>
        <end position="359"/>
    </location>
</feature>
<evidence type="ECO:0000313" key="3">
    <source>
        <dbReference type="Proteomes" id="UP000515159"/>
    </source>
</evidence>
<organism evidence="3 4">
    <name type="scientific">Geotrypetes seraphini</name>
    <name type="common">Gaboon caecilian</name>
    <name type="synonym">Caecilia seraphini</name>
    <dbReference type="NCBI Taxonomy" id="260995"/>
    <lineage>
        <taxon>Eukaryota</taxon>
        <taxon>Metazoa</taxon>
        <taxon>Chordata</taxon>
        <taxon>Craniata</taxon>
        <taxon>Vertebrata</taxon>
        <taxon>Euteleostomi</taxon>
        <taxon>Amphibia</taxon>
        <taxon>Gymnophiona</taxon>
        <taxon>Geotrypetes</taxon>
    </lineage>
</organism>
<evidence type="ECO:0000313" key="5">
    <source>
        <dbReference type="RefSeq" id="XP_033800138.1"/>
    </source>
</evidence>
<feature type="compositionally biased region" description="Low complexity" evidence="1">
    <location>
        <begin position="948"/>
        <end position="973"/>
    </location>
</feature>
<feature type="region of interest" description="Disordered" evidence="1">
    <location>
        <begin position="1"/>
        <end position="26"/>
    </location>
</feature>
<name>A0A6P8QNW6_GEOSA</name>
<dbReference type="PROSITE" id="PS52052">
    <property type="entry name" value="PEHE"/>
    <property type="match status" value="1"/>
</dbReference>
<feature type="compositionally biased region" description="Polar residues" evidence="1">
    <location>
        <begin position="118"/>
        <end position="128"/>
    </location>
</feature>
<feature type="compositionally biased region" description="Polar residues" evidence="1">
    <location>
        <begin position="520"/>
        <end position="529"/>
    </location>
</feature>
<feature type="region of interest" description="Disordered" evidence="1">
    <location>
        <begin position="686"/>
        <end position="766"/>
    </location>
</feature>
<dbReference type="OrthoDB" id="6022640at2759"/>
<dbReference type="RefSeq" id="XP_033800137.1">
    <property type="nucleotide sequence ID" value="XM_033944246.1"/>
</dbReference>
<dbReference type="PANTHER" id="PTHR22443">
    <property type="entry name" value="NON-SPECIFIC LETHAL 1, ISOFORM M"/>
    <property type="match status" value="1"/>
</dbReference>
<feature type="compositionally biased region" description="Polar residues" evidence="1">
    <location>
        <begin position="724"/>
        <end position="741"/>
    </location>
</feature>
<sequence>MVSIMTPALTEASTEGHGIHLSPLSSRTMSSETAMCMESSRAGEQSTCPKLCNPKIENGLCTDIRNLKHFGTAVAPTSTQYQTVVLLSSNSVLNLQNKNNQQRKSEERDTCKLRHSSQHFAGNSSEPETQVKRELFPGCARQLLTDAHGVCDMTEIECSGADKIQVKCKWHKRNGCLDKSIVVPTEPKFADFHSSKLVLQGYADVPKNSSNYGKEEEMNTRLQRCLNKQQILLSQAKRAQKRLHSLIAKHVVEHCSHQVRCFVKHQLQRMKIFHKPDRSFDSNIYKSTEIQSEAGIANCETNPCRESKNGFSIPAPHEVHSFGLSAAGLLSHVESALDSDATGSSSDEDLDDKGMQKNEAGDYSSEWTWLVDRARVGSRWTWLQAQISELEYKIQQLTDIHNQIRATKGMVILEEFALPKERGKQQPQSTVLKSTGGFPAPLQGQDSSLTQDLEMSPSSPTLLLRNIEKQSAQLSEIVNSLITPLSLSPTSSPRSSKSFSHKRLANGICLSALKNRDENSSTWHWNSDQQHTKKRRKDRMRMKSPAVSSACTSARTRPLQSIHKRKLYRLNSACCLNQLPLSSEAILLQCGRQLPFTMPSSTCSSCERSKTRALGQHILEVDSSFHPVLSLPSDVSLHVYLNTSLNNLDDVKSFSIENTPVKEEYAMTPTNEAQCSMSCSQCHSGYSPNSQHHPESEMLKELSEGRKRRHKSETAAEESDTKYETSFTCQNISGSQNNSSAVPDAPVVSRLSQKPSAQGTMRRRLRSESSYDIDNIVIPMSLVAPSKVEKLQYKEILTPSWRVVDIQPLRLHVEEEEVEDLSDEAFSSRHECYEEKEKARWSLWEQSRWHRRNSRSSRITDEWQGYASTLRGNSSDCWPLVHSASEGVSDVMSSETYCFDSIWSPNSPEEKQERKLSPWEQRIFPLVDEAAAALQYQDSTPLPETARSSSSSYGDSLSNSRTSGSIPNSNSPPKIKPSEKEQTAYQHISPTALGRTTKKCRELWIQRFVVPAEVHEP</sequence>
<evidence type="ECO:0000259" key="2">
    <source>
        <dbReference type="PROSITE" id="PS52052"/>
    </source>
</evidence>
<accession>A0A6P8QNW6</accession>
<dbReference type="InterPro" id="IPR029332">
    <property type="entry name" value="PEHE_dom"/>
</dbReference>
<dbReference type="SMART" id="SM01300">
    <property type="entry name" value="PEHE"/>
    <property type="match status" value="1"/>
</dbReference>
<evidence type="ECO:0000313" key="4">
    <source>
        <dbReference type="RefSeq" id="XP_033800137.1"/>
    </source>
</evidence>
<dbReference type="GeneID" id="117360470"/>
<protein>
    <submittedName>
        <fullName evidence="4 5">KAT8 regulatory NSL complex subunit 1-like protein isoform X1</fullName>
    </submittedName>
</protein>
<dbReference type="Proteomes" id="UP000515159">
    <property type="component" value="Chromosome 5"/>
</dbReference>
<feature type="compositionally biased region" description="Polar residues" evidence="1">
    <location>
        <begin position="444"/>
        <end position="455"/>
    </location>
</feature>
<feature type="compositionally biased region" description="Polar residues" evidence="1">
    <location>
        <begin position="750"/>
        <end position="759"/>
    </location>
</feature>
<proteinExistence type="predicted"/>
<feature type="domain" description="PEHE" evidence="2">
    <location>
        <begin position="795"/>
        <end position="919"/>
    </location>
</feature>
<dbReference type="InterPro" id="IPR026180">
    <property type="entry name" value="NSL1"/>
</dbReference>
<dbReference type="RefSeq" id="XP_033800138.1">
    <property type="nucleotide sequence ID" value="XM_033944247.1"/>
</dbReference>
<evidence type="ECO:0000256" key="1">
    <source>
        <dbReference type="SAM" id="MobiDB-lite"/>
    </source>
</evidence>
<dbReference type="PANTHER" id="PTHR22443:SF16">
    <property type="entry name" value="KAT8 REGULATORY NSL COMPLEX SUBUNIT 1-LIKE PROTEIN"/>
    <property type="match status" value="1"/>
</dbReference>
<gene>
    <name evidence="4 5" type="primary">KANSL1L</name>
</gene>
<feature type="region of interest" description="Disordered" evidence="1">
    <location>
        <begin position="97"/>
        <end position="129"/>
    </location>
</feature>
<reference evidence="4 5" key="1">
    <citation type="submission" date="2025-04" db="UniProtKB">
        <authorList>
            <consortium name="RefSeq"/>
        </authorList>
    </citation>
    <scope>IDENTIFICATION</scope>
</reference>
<dbReference type="Gene3D" id="6.10.250.3170">
    <property type="match status" value="1"/>
</dbReference>
<feature type="region of interest" description="Disordered" evidence="1">
    <location>
        <begin position="421"/>
        <end position="455"/>
    </location>
</feature>
<dbReference type="GO" id="GO:0044545">
    <property type="term" value="C:NSL complex"/>
    <property type="evidence" value="ECO:0007669"/>
    <property type="project" value="TreeGrafter"/>
</dbReference>
<feature type="compositionally biased region" description="Basic and acidic residues" evidence="1">
    <location>
        <begin position="692"/>
        <end position="705"/>
    </location>
</feature>
<feature type="region of interest" description="Disordered" evidence="1">
    <location>
        <begin position="519"/>
        <end position="552"/>
    </location>
</feature>
<dbReference type="GO" id="GO:0035035">
    <property type="term" value="F:histone acetyltransferase binding"/>
    <property type="evidence" value="ECO:0007669"/>
    <property type="project" value="TreeGrafter"/>
</dbReference>
<feature type="compositionally biased region" description="Basic and acidic residues" evidence="1">
    <location>
        <begin position="103"/>
        <end position="112"/>
    </location>
</feature>
<feature type="region of interest" description="Disordered" evidence="1">
    <location>
        <begin position="938"/>
        <end position="990"/>
    </location>
</feature>
<dbReference type="Pfam" id="PF15275">
    <property type="entry name" value="PEHE"/>
    <property type="match status" value="1"/>
</dbReference>
<dbReference type="CTD" id="151050"/>